<reference evidence="4" key="1">
    <citation type="submission" date="2017-08" db="EMBL/GenBank/DDBJ databases">
        <authorList>
            <person name="Varghese N."/>
            <person name="Submissions S."/>
        </authorList>
    </citation>
    <scope>NUCLEOTIDE SEQUENCE [LARGE SCALE GENOMIC DNA]</scope>
    <source>
        <strain evidence="4">KCTC 23107</strain>
    </source>
</reference>
<dbReference type="InterPro" id="IPR045010">
    <property type="entry name" value="MDR_fam"/>
</dbReference>
<dbReference type="GO" id="GO:0016628">
    <property type="term" value="F:oxidoreductase activity, acting on the CH-CH group of donors, NAD or NADP as acceptor"/>
    <property type="evidence" value="ECO:0007669"/>
    <property type="project" value="InterPro"/>
</dbReference>
<keyword evidence="1" id="KW-0560">Oxidoreductase</keyword>
<dbReference type="InterPro" id="IPR013149">
    <property type="entry name" value="ADH-like_C"/>
</dbReference>
<sequence>MPDQMQRIVLAKRPEGQPTRENFRLETVAMPSPGEGEVLLKVLYMSLDPYMRGRMDDAKSYSAPVAIDEQMGGGAVGEVIESRSSRFNPGDIAMGMFGWGSHGVVAASELRKIDAGVAPVSTSLGVLGMPGFTGWYGFNEIGKPKAGETLVVGAATGPVGSMVGQLAKQKGLRAIGIAGGADKCAYAVEELGFDACIDHRATSDAKALRKELSEACPDGIDIYFENIAGMTLEAVLPMMNVGGRIPLCGMIAWYNSGALGAGETSGPDRLPKAWRTILVNRLTVGGFIISDHFDRFADFLAEVGPLVGNGKIAYREDVTEGLENAPDAFIRMLGGKNFGKTIVKVGDAG</sequence>
<organism evidence="3 4">
    <name type="scientific">Hoeflea halophila</name>
    <dbReference type="NCBI Taxonomy" id="714899"/>
    <lineage>
        <taxon>Bacteria</taxon>
        <taxon>Pseudomonadati</taxon>
        <taxon>Pseudomonadota</taxon>
        <taxon>Alphaproteobacteria</taxon>
        <taxon>Hyphomicrobiales</taxon>
        <taxon>Rhizobiaceae</taxon>
        <taxon>Hoeflea</taxon>
    </lineage>
</organism>
<dbReference type="InterPro" id="IPR020843">
    <property type="entry name" value="ER"/>
</dbReference>
<proteinExistence type="predicted"/>
<dbReference type="PANTHER" id="PTHR43205">
    <property type="entry name" value="PROSTAGLANDIN REDUCTASE"/>
    <property type="match status" value="1"/>
</dbReference>
<gene>
    <name evidence="3" type="ORF">SAMN05877838_3385</name>
</gene>
<dbReference type="PANTHER" id="PTHR43205:SF7">
    <property type="entry name" value="PROSTAGLANDIN REDUCTASE 1"/>
    <property type="match status" value="1"/>
</dbReference>
<keyword evidence="4" id="KW-1185">Reference proteome</keyword>
<dbReference type="AlphaFoldDB" id="A0A286IEG5"/>
<dbReference type="Gene3D" id="3.90.180.10">
    <property type="entry name" value="Medium-chain alcohol dehydrogenases, catalytic domain"/>
    <property type="match status" value="1"/>
</dbReference>
<dbReference type="RefSeq" id="WP_097108936.1">
    <property type="nucleotide sequence ID" value="NZ_OCPC01000005.1"/>
</dbReference>
<dbReference type="Proteomes" id="UP000219465">
    <property type="component" value="Unassembled WGS sequence"/>
</dbReference>
<dbReference type="Gene3D" id="3.40.50.720">
    <property type="entry name" value="NAD(P)-binding Rossmann-like Domain"/>
    <property type="match status" value="1"/>
</dbReference>
<evidence type="ECO:0000313" key="3">
    <source>
        <dbReference type="EMBL" id="SOE18461.1"/>
    </source>
</evidence>
<dbReference type="InterPro" id="IPR036291">
    <property type="entry name" value="NAD(P)-bd_dom_sf"/>
</dbReference>
<evidence type="ECO:0000256" key="1">
    <source>
        <dbReference type="ARBA" id="ARBA00023002"/>
    </source>
</evidence>
<evidence type="ECO:0000259" key="2">
    <source>
        <dbReference type="SMART" id="SM00829"/>
    </source>
</evidence>
<dbReference type="SUPFAM" id="SSF50129">
    <property type="entry name" value="GroES-like"/>
    <property type="match status" value="1"/>
</dbReference>
<dbReference type="SUPFAM" id="SSF51735">
    <property type="entry name" value="NAD(P)-binding Rossmann-fold domains"/>
    <property type="match status" value="1"/>
</dbReference>
<name>A0A286IEG5_9HYPH</name>
<feature type="domain" description="Enoyl reductase (ER)" evidence="2">
    <location>
        <begin position="19"/>
        <end position="343"/>
    </location>
</feature>
<dbReference type="SMART" id="SM00829">
    <property type="entry name" value="PKS_ER"/>
    <property type="match status" value="1"/>
</dbReference>
<accession>A0A286IEG5</accession>
<dbReference type="OrthoDB" id="9805663at2"/>
<dbReference type="CDD" id="cd05288">
    <property type="entry name" value="PGDH"/>
    <property type="match status" value="1"/>
</dbReference>
<dbReference type="Pfam" id="PF16884">
    <property type="entry name" value="ADH_N_2"/>
    <property type="match status" value="1"/>
</dbReference>
<dbReference type="FunFam" id="3.40.50.720:FF:000121">
    <property type="entry name" value="Prostaglandin reductase 2"/>
    <property type="match status" value="1"/>
</dbReference>
<evidence type="ECO:0000313" key="4">
    <source>
        <dbReference type="Proteomes" id="UP000219465"/>
    </source>
</evidence>
<protein>
    <recommendedName>
        <fullName evidence="2">Enoyl reductase (ER) domain-containing protein</fullName>
    </recommendedName>
</protein>
<dbReference type="InterPro" id="IPR011032">
    <property type="entry name" value="GroES-like_sf"/>
</dbReference>
<dbReference type="EMBL" id="OCPC01000005">
    <property type="protein sequence ID" value="SOE18461.1"/>
    <property type="molecule type" value="Genomic_DNA"/>
</dbReference>
<dbReference type="Pfam" id="PF00107">
    <property type="entry name" value="ADH_zinc_N"/>
    <property type="match status" value="1"/>
</dbReference>
<dbReference type="InterPro" id="IPR041694">
    <property type="entry name" value="ADH_N_2"/>
</dbReference>